<dbReference type="EMBL" id="BGPR01000118">
    <property type="protein sequence ID" value="GBL96164.1"/>
    <property type="molecule type" value="Genomic_DNA"/>
</dbReference>
<gene>
    <name evidence="1" type="ORF">AVEN_118718_1</name>
</gene>
<dbReference type="OrthoDB" id="8341223at2759"/>
<dbReference type="AlphaFoldDB" id="A0A4Y2BYE3"/>
<reference evidence="1 2" key="1">
    <citation type="journal article" date="2019" name="Sci. Rep.">
        <title>Orb-weaving spider Araneus ventricosus genome elucidates the spidroin gene catalogue.</title>
        <authorList>
            <person name="Kono N."/>
            <person name="Nakamura H."/>
            <person name="Ohtoshi R."/>
            <person name="Moran D.A.P."/>
            <person name="Shinohara A."/>
            <person name="Yoshida Y."/>
            <person name="Fujiwara M."/>
            <person name="Mori M."/>
            <person name="Tomita M."/>
            <person name="Arakawa K."/>
        </authorList>
    </citation>
    <scope>NUCLEOTIDE SEQUENCE [LARGE SCALE GENOMIC DNA]</scope>
</reference>
<accession>A0A4Y2BYE3</accession>
<comment type="caution">
    <text evidence="1">The sequence shown here is derived from an EMBL/GenBank/DDBJ whole genome shotgun (WGS) entry which is preliminary data.</text>
</comment>
<organism evidence="1 2">
    <name type="scientific">Araneus ventricosus</name>
    <name type="common">Orbweaver spider</name>
    <name type="synonym">Epeira ventricosa</name>
    <dbReference type="NCBI Taxonomy" id="182803"/>
    <lineage>
        <taxon>Eukaryota</taxon>
        <taxon>Metazoa</taxon>
        <taxon>Ecdysozoa</taxon>
        <taxon>Arthropoda</taxon>
        <taxon>Chelicerata</taxon>
        <taxon>Arachnida</taxon>
        <taxon>Araneae</taxon>
        <taxon>Araneomorphae</taxon>
        <taxon>Entelegynae</taxon>
        <taxon>Araneoidea</taxon>
        <taxon>Araneidae</taxon>
        <taxon>Araneus</taxon>
    </lineage>
</organism>
<keyword evidence="2" id="KW-1185">Reference proteome</keyword>
<name>A0A4Y2BYE3_ARAVE</name>
<sequence length="100" mass="11270">MSFLFDTFSNILTVKLQGLNLLVGQSDRSSLAYEKLYVVDYEPRDFSIPDIDRNLLRKDQQYLLDISNAITLGHCPEDLANPQIAYTLAASLIFLDIGLS</sequence>
<dbReference type="Proteomes" id="UP000499080">
    <property type="component" value="Unassembled WGS sequence"/>
</dbReference>
<evidence type="ECO:0000313" key="2">
    <source>
        <dbReference type="Proteomes" id="UP000499080"/>
    </source>
</evidence>
<protein>
    <submittedName>
        <fullName evidence="1">Uncharacterized protein</fullName>
    </submittedName>
</protein>
<proteinExistence type="predicted"/>
<evidence type="ECO:0000313" key="1">
    <source>
        <dbReference type="EMBL" id="GBL96164.1"/>
    </source>
</evidence>